<evidence type="ECO:0000259" key="3">
    <source>
        <dbReference type="PROSITE" id="PS50102"/>
    </source>
</evidence>
<name>A0A0F7V1Q5_TOXGV</name>
<dbReference type="PANTHER" id="PTHR21245">
    <property type="entry name" value="HETEROGENEOUS NUCLEAR RIBONUCLEOPROTEIN"/>
    <property type="match status" value="1"/>
</dbReference>
<sequence length="470" mass="52175">MFCNEETAGNFQNGSLTEKYRTLAPPPQELLRGGKPGTNSLSSLEPESEYRSLLVTQLPAFLDTETLKLRIQELFTKEIPKLLQETPYLCGPVAGPPTKEEAVRPGSRHQSVIHPRHLVNAEAFDLPFSICDIRVAKPTKSGHSSYAVIDFASAKLMQTALAFFGTTPVLPGTSHHIRFSPHATWAAPVPVDQYHLYIAGLGPEATDEDVLELLKALGTEIPRSIKVVKDAKCRNNKSLGFAFLRFTSVEAALRALKIIQTRGAAYGLLGRRVYVSPSHKQVTQSCNGSIFLANVPPDATKRIAFLEFSSHESALAAITHMQGYMLRCHSLACAWSVRRHTTYQEEGIEEDDGYRQAEEVLSFCVNSLPFLLACRMRLLRIQAFAFEVARALEPVVPRQRIHRQVSETVCADRGAKFVSETESEENSKTAAERELFWLGFYAADPTVSSRKLLEAMNGTKPWSDPQISQT</sequence>
<dbReference type="Gene3D" id="3.30.70.330">
    <property type="match status" value="2"/>
</dbReference>
<dbReference type="Pfam" id="PF00076">
    <property type="entry name" value="RRM_1"/>
    <property type="match status" value="2"/>
</dbReference>
<evidence type="ECO:0000313" key="4">
    <source>
        <dbReference type="EMBL" id="CEL75145.1"/>
    </source>
</evidence>
<evidence type="ECO:0000256" key="1">
    <source>
        <dbReference type="ARBA" id="ARBA00022884"/>
    </source>
</evidence>
<dbReference type="InterPro" id="IPR000504">
    <property type="entry name" value="RRM_dom"/>
</dbReference>
<dbReference type="CDD" id="cd00590">
    <property type="entry name" value="RRM_SF"/>
    <property type="match status" value="2"/>
</dbReference>
<dbReference type="InterPro" id="IPR035979">
    <property type="entry name" value="RBD_domain_sf"/>
</dbReference>
<evidence type="ECO:0000256" key="2">
    <source>
        <dbReference type="PROSITE-ProRule" id="PRU00176"/>
    </source>
</evidence>
<keyword evidence="1 2" id="KW-0694">RNA-binding</keyword>
<protein>
    <submittedName>
        <fullName evidence="4">RNA recognition motif domain-containing protein</fullName>
    </submittedName>
</protein>
<feature type="domain" description="RRM" evidence="3">
    <location>
        <begin position="194"/>
        <end position="280"/>
    </location>
</feature>
<dbReference type="InterPro" id="IPR012677">
    <property type="entry name" value="Nucleotide-bd_a/b_plait_sf"/>
</dbReference>
<gene>
    <name evidence="4" type="ORF">BN1205_020300</name>
</gene>
<proteinExistence type="predicted"/>
<dbReference type="AlphaFoldDB" id="A0A0F7V1Q5"/>
<dbReference type="PROSITE" id="PS50102">
    <property type="entry name" value="RRM"/>
    <property type="match status" value="1"/>
</dbReference>
<dbReference type="GO" id="GO:0003723">
    <property type="term" value="F:RNA binding"/>
    <property type="evidence" value="ECO:0007669"/>
    <property type="project" value="UniProtKB-UniRule"/>
</dbReference>
<dbReference type="SUPFAM" id="SSF54928">
    <property type="entry name" value="RNA-binding domain, RBD"/>
    <property type="match status" value="1"/>
</dbReference>
<dbReference type="SMART" id="SM00360">
    <property type="entry name" value="RRM"/>
    <property type="match status" value="1"/>
</dbReference>
<reference evidence="4" key="1">
    <citation type="journal article" date="2015" name="PLoS ONE">
        <title>Comprehensive Evaluation of Toxoplasma gondii VEG and Neospora caninum LIV Genomes with Tachyzoite Stage Transcriptome and Proteome Defines Novel Transcript Features.</title>
        <authorList>
            <person name="Ramaprasad A."/>
            <person name="Mourier T."/>
            <person name="Naeem R."/>
            <person name="Malas T.B."/>
            <person name="Moussa E."/>
            <person name="Panigrahi A."/>
            <person name="Vermont S.J."/>
            <person name="Otto T.D."/>
            <person name="Wastling J."/>
            <person name="Pain A."/>
        </authorList>
    </citation>
    <scope>NUCLEOTIDE SEQUENCE</scope>
    <source>
        <strain evidence="4">VEG</strain>
    </source>
</reference>
<organism evidence="4">
    <name type="scientific">Toxoplasma gondii (strain ATCC 50861 / VEG)</name>
    <dbReference type="NCBI Taxonomy" id="432359"/>
    <lineage>
        <taxon>Eukaryota</taxon>
        <taxon>Sar</taxon>
        <taxon>Alveolata</taxon>
        <taxon>Apicomplexa</taxon>
        <taxon>Conoidasida</taxon>
        <taxon>Coccidia</taxon>
        <taxon>Eucoccidiorida</taxon>
        <taxon>Eimeriorina</taxon>
        <taxon>Sarcocystidae</taxon>
        <taxon>Toxoplasma</taxon>
    </lineage>
</organism>
<accession>A0A0F7V1Q5</accession>
<dbReference type="EMBL" id="LN714498">
    <property type="protein sequence ID" value="CEL75145.1"/>
    <property type="molecule type" value="Genomic_DNA"/>
</dbReference>